<keyword evidence="5" id="KW-0964">Secreted</keyword>
<keyword evidence="8" id="KW-0119">Carbohydrate metabolism</keyword>
<dbReference type="PANTHER" id="PTHR32018">
    <property type="entry name" value="RHAMNOGALACTURONATE LYASE FAMILY PROTEIN"/>
    <property type="match status" value="1"/>
</dbReference>
<dbReference type="Gene3D" id="2.60.120.260">
    <property type="entry name" value="Galactose-binding domain-like"/>
    <property type="match status" value="1"/>
</dbReference>
<comment type="similarity">
    <text evidence="3">Belongs to the polysaccharide lyase 4 family.</text>
</comment>
<dbReference type="CDD" id="cd10316">
    <property type="entry name" value="RGL4_M"/>
    <property type="match status" value="1"/>
</dbReference>
<dbReference type="GO" id="GO:0000272">
    <property type="term" value="P:polysaccharide catabolic process"/>
    <property type="evidence" value="ECO:0007669"/>
    <property type="project" value="UniProtKB-KW"/>
</dbReference>
<keyword evidence="9" id="KW-0624">Polysaccharide degradation</keyword>
<evidence type="ECO:0000256" key="9">
    <source>
        <dbReference type="ARBA" id="ARBA00023326"/>
    </source>
</evidence>
<feature type="domain" description="Rhamnogalacturonan lyase" evidence="12">
    <location>
        <begin position="305"/>
        <end position="382"/>
    </location>
</feature>
<reference evidence="13" key="1">
    <citation type="journal article" date="2020" name="Stud. Mycol.">
        <title>101 Dothideomycetes genomes: a test case for predicting lifestyles and emergence of pathogens.</title>
        <authorList>
            <person name="Haridas S."/>
            <person name="Albert R."/>
            <person name="Binder M."/>
            <person name="Bloem J."/>
            <person name="Labutti K."/>
            <person name="Salamov A."/>
            <person name="Andreopoulos B."/>
            <person name="Baker S."/>
            <person name="Barry K."/>
            <person name="Bills G."/>
            <person name="Bluhm B."/>
            <person name="Cannon C."/>
            <person name="Castanera R."/>
            <person name="Culley D."/>
            <person name="Daum C."/>
            <person name="Ezra D."/>
            <person name="Gonzalez J."/>
            <person name="Henrissat B."/>
            <person name="Kuo A."/>
            <person name="Liang C."/>
            <person name="Lipzen A."/>
            <person name="Lutzoni F."/>
            <person name="Magnuson J."/>
            <person name="Mondo S."/>
            <person name="Nolan M."/>
            <person name="Ohm R."/>
            <person name="Pangilinan J."/>
            <person name="Park H.-J."/>
            <person name="Ramirez L."/>
            <person name="Alfaro M."/>
            <person name="Sun H."/>
            <person name="Tritt A."/>
            <person name="Yoshinaga Y."/>
            <person name="Zwiers L.-H."/>
            <person name="Turgeon B."/>
            <person name="Goodwin S."/>
            <person name="Spatafora J."/>
            <person name="Crous P."/>
            <person name="Grigoriev I."/>
        </authorList>
    </citation>
    <scope>NUCLEOTIDE SEQUENCE</scope>
    <source>
        <strain evidence="13">CBS 119687</strain>
    </source>
</reference>
<dbReference type="InterPro" id="IPR011013">
    <property type="entry name" value="Gal_mutarotase_sf_dom"/>
</dbReference>
<feature type="chain" id="PRO_5025495074" description="rhamnogalacturonan endolyase" evidence="10">
    <location>
        <begin position="20"/>
        <end position="564"/>
    </location>
</feature>
<organism evidence="13 14">
    <name type="scientific">Dothidotthia symphoricarpi CBS 119687</name>
    <dbReference type="NCBI Taxonomy" id="1392245"/>
    <lineage>
        <taxon>Eukaryota</taxon>
        <taxon>Fungi</taxon>
        <taxon>Dikarya</taxon>
        <taxon>Ascomycota</taxon>
        <taxon>Pezizomycotina</taxon>
        <taxon>Dothideomycetes</taxon>
        <taxon>Pleosporomycetidae</taxon>
        <taxon>Pleosporales</taxon>
        <taxon>Dothidotthiaceae</taxon>
        <taxon>Dothidotthia</taxon>
    </lineage>
</organism>
<keyword evidence="6 10" id="KW-0732">Signal</keyword>
<proteinExistence type="inferred from homology"/>
<dbReference type="GO" id="GO:0005576">
    <property type="term" value="C:extracellular region"/>
    <property type="evidence" value="ECO:0007669"/>
    <property type="project" value="UniProtKB-SubCell"/>
</dbReference>
<evidence type="ECO:0000256" key="10">
    <source>
        <dbReference type="SAM" id="SignalP"/>
    </source>
</evidence>
<evidence type="ECO:0000256" key="1">
    <source>
        <dbReference type="ARBA" id="ARBA00001324"/>
    </source>
</evidence>
<dbReference type="Gene3D" id="2.70.98.10">
    <property type="match status" value="1"/>
</dbReference>
<dbReference type="Gene3D" id="2.60.40.1120">
    <property type="entry name" value="Carboxypeptidase-like, regulatory domain"/>
    <property type="match status" value="1"/>
</dbReference>
<name>A0A6A6A6K1_9PLEO</name>
<keyword evidence="7 13" id="KW-0456">Lyase</keyword>
<protein>
    <recommendedName>
        <fullName evidence="4">rhamnogalacturonan endolyase</fullName>
        <ecNumber evidence="4">4.2.2.23</ecNumber>
    </recommendedName>
</protein>
<dbReference type="InterPro" id="IPR014718">
    <property type="entry name" value="GH-type_carb-bd"/>
</dbReference>
<evidence type="ECO:0000313" key="13">
    <source>
        <dbReference type="EMBL" id="KAF2126694.1"/>
    </source>
</evidence>
<evidence type="ECO:0000313" key="14">
    <source>
        <dbReference type="Proteomes" id="UP000799771"/>
    </source>
</evidence>
<evidence type="ECO:0000256" key="5">
    <source>
        <dbReference type="ARBA" id="ARBA00022525"/>
    </source>
</evidence>
<comment type="catalytic activity">
    <reaction evidence="1">
        <text>Endotype eliminative cleavage of L-alpha-rhamnopyranosyl-(1-&gt;4)-alpha-D-galactopyranosyluronic acid bonds of rhamnogalacturonan I domains in ramified hairy regions of pectin leaving L-rhamnopyranose at the reducing end and 4-deoxy-4,5-unsaturated D-galactopyranosyluronic acid at the non-reducing end.</text>
        <dbReference type="EC" id="4.2.2.23"/>
    </reaction>
</comment>
<dbReference type="CDD" id="cd10320">
    <property type="entry name" value="RGL4_N"/>
    <property type="match status" value="1"/>
</dbReference>
<sequence length="564" mass="61840">MRTSSLLGYLASAVTLCEAKGPFLQQVSSTQWVIGNDLWNVTQGPTYATKLRFQGSDAVGNATGHYAGYDGESNLQYTSAKIVSSTSEYIDVSFSSQYGDFHWVIYPDLAGAYQYFVNKALPDLSIFRTLWRLNPDLFTNGYTTTKNEKLPDYALYAGATEIQDETFQFKDGTVVSKYDFANYVRERDFVGVYGSKTGSWYIHASNDYQPGNHLSQTLTVHRESSTGDATQLNVVQDTSHFRVGVKTAQPGGKIWGPWLWYLNDGSLDDARARAAVERKSWPYSFLNDTAYHSRGAVQGKLVLSDGRPASGSAVFLGDADTSIRPLVQGSNYYYTTYADASGAFSITNVRSGNYGLFASSNGGALADVYTNYTSSGISITNGTINDLKTLTWTVPQNRKPIFRIGDFDKKALGFTNGGAPRTHGLTEKGPTNLTYTVGSSRVSDWYYASSKLGSWDVVFNATCPAANTNASALLSVSLAGYSQSTALTIYLNGNTTVGVLSKDILTNDPALYRSGTTSGEWRFLQFEIPAGGLKEGKNTLSFTVDRYTQWRGILWDSIILEWVL</sequence>
<evidence type="ECO:0000256" key="4">
    <source>
        <dbReference type="ARBA" id="ARBA00012437"/>
    </source>
</evidence>
<evidence type="ECO:0000256" key="2">
    <source>
        <dbReference type="ARBA" id="ARBA00004613"/>
    </source>
</evidence>
<keyword evidence="14" id="KW-1185">Reference proteome</keyword>
<dbReference type="InterPro" id="IPR029413">
    <property type="entry name" value="RG-lyase_II"/>
</dbReference>
<dbReference type="SUPFAM" id="SSF49785">
    <property type="entry name" value="Galactose-binding domain-like"/>
    <property type="match status" value="1"/>
</dbReference>
<dbReference type="Proteomes" id="UP000799771">
    <property type="component" value="Unassembled WGS sequence"/>
</dbReference>
<dbReference type="Pfam" id="PF14683">
    <property type="entry name" value="CBM-like"/>
    <property type="match status" value="1"/>
</dbReference>
<evidence type="ECO:0000256" key="6">
    <source>
        <dbReference type="ARBA" id="ARBA00022729"/>
    </source>
</evidence>
<evidence type="ECO:0000259" key="11">
    <source>
        <dbReference type="Pfam" id="PF14683"/>
    </source>
</evidence>
<dbReference type="RefSeq" id="XP_033521086.1">
    <property type="nucleotide sequence ID" value="XM_033673338.1"/>
</dbReference>
<accession>A0A6A6A6K1</accession>
<dbReference type="EC" id="4.2.2.23" evidence="4"/>
<comment type="subcellular location">
    <subcellularLocation>
        <location evidence="2">Secreted</location>
    </subcellularLocation>
</comment>
<dbReference type="PANTHER" id="PTHR32018:SF1">
    <property type="entry name" value="RHAMNOGALACTURONAN ENDOLYASE"/>
    <property type="match status" value="1"/>
</dbReference>
<dbReference type="OrthoDB" id="1179585at2759"/>
<dbReference type="InterPro" id="IPR008979">
    <property type="entry name" value="Galactose-bd-like_sf"/>
</dbReference>
<evidence type="ECO:0000256" key="8">
    <source>
        <dbReference type="ARBA" id="ARBA00023277"/>
    </source>
</evidence>
<dbReference type="EMBL" id="ML977512">
    <property type="protein sequence ID" value="KAF2126694.1"/>
    <property type="molecule type" value="Genomic_DNA"/>
</dbReference>
<dbReference type="InterPro" id="IPR013784">
    <property type="entry name" value="Carb-bd-like_fold"/>
</dbReference>
<dbReference type="GeneID" id="54413770"/>
<dbReference type="AlphaFoldDB" id="A0A6A6A6K1"/>
<dbReference type="GO" id="GO:0102210">
    <property type="term" value="F:rhamnogalacturonan endolyase activity"/>
    <property type="evidence" value="ECO:0007669"/>
    <property type="project" value="UniProtKB-EC"/>
</dbReference>
<dbReference type="InterPro" id="IPR029411">
    <property type="entry name" value="RG-lyase_III"/>
</dbReference>
<evidence type="ECO:0000256" key="3">
    <source>
        <dbReference type="ARBA" id="ARBA00010418"/>
    </source>
</evidence>
<dbReference type="SUPFAM" id="SSF74650">
    <property type="entry name" value="Galactose mutarotase-like"/>
    <property type="match status" value="1"/>
</dbReference>
<dbReference type="Pfam" id="PF14686">
    <property type="entry name" value="fn3_3"/>
    <property type="match status" value="1"/>
</dbReference>
<gene>
    <name evidence="13" type="ORF">P153DRAFT_68206</name>
</gene>
<dbReference type="SUPFAM" id="SSF49452">
    <property type="entry name" value="Starch-binding domain-like"/>
    <property type="match status" value="1"/>
</dbReference>
<feature type="domain" description="Rhamnogalacturonan lyase" evidence="11">
    <location>
        <begin position="401"/>
        <end position="560"/>
    </location>
</feature>
<evidence type="ECO:0000256" key="7">
    <source>
        <dbReference type="ARBA" id="ARBA00023239"/>
    </source>
</evidence>
<feature type="signal peptide" evidence="10">
    <location>
        <begin position="1"/>
        <end position="19"/>
    </location>
</feature>
<evidence type="ECO:0000259" key="12">
    <source>
        <dbReference type="Pfam" id="PF14686"/>
    </source>
</evidence>
<dbReference type="InterPro" id="IPR051850">
    <property type="entry name" value="Polysacch_Lyase_4"/>
</dbReference>
<dbReference type="GO" id="GO:0030246">
    <property type="term" value="F:carbohydrate binding"/>
    <property type="evidence" value="ECO:0007669"/>
    <property type="project" value="InterPro"/>
</dbReference>